<feature type="compositionally biased region" description="Polar residues" evidence="1">
    <location>
        <begin position="8"/>
        <end position="21"/>
    </location>
</feature>
<sequence length="211" mass="23751">MTDGHIGQSHSFQPEETSMSEQDAIVEELEGRADAAEDAAYDEGIKALREGTADAAEMDSQFEEEFRVKVASWNLSHFHFREFLFLGGSHNAPGSACRGLNSLPQKPLWDHFEKTAKVLDQLRERLNAPIRLSSIYRNEAYNGCLSGTASESQHKQMRAADFTAAIGNPADWRHELIQMRSQRVFSGGIGIYNTFVHVDTRGVDRDWDFRS</sequence>
<dbReference type="SUPFAM" id="SSF55166">
    <property type="entry name" value="Hedgehog/DD-peptidase"/>
    <property type="match status" value="1"/>
</dbReference>
<dbReference type="OrthoDB" id="500593at2"/>
<reference evidence="3 4" key="1">
    <citation type="submission" date="2017-03" db="EMBL/GenBank/DDBJ databases">
        <title>Genome analysis of Rhizobial strains effectives or ineffectives for nitrogen fixation isolated from bean seeds.</title>
        <authorList>
            <person name="Peralta H."/>
            <person name="Aguilar-Vera A."/>
            <person name="Mora Y."/>
            <person name="Vargas-Lagunas C."/>
            <person name="Girard L."/>
            <person name="Mora J."/>
        </authorList>
    </citation>
    <scope>NUCLEOTIDE SEQUENCE [LARGE SCALE GENOMIC DNA]</scope>
    <source>
        <strain evidence="3 4">CCGM3</strain>
    </source>
</reference>
<evidence type="ECO:0000313" key="4">
    <source>
        <dbReference type="Proteomes" id="UP000254939"/>
    </source>
</evidence>
<comment type="caution">
    <text evidence="3">The sequence shown here is derived from an EMBL/GenBank/DDBJ whole genome shotgun (WGS) entry which is preliminary data.</text>
</comment>
<organism evidence="3 4">
    <name type="scientific">Rhizobium grahamii</name>
    <dbReference type="NCBI Taxonomy" id="1120045"/>
    <lineage>
        <taxon>Bacteria</taxon>
        <taxon>Pseudomonadati</taxon>
        <taxon>Pseudomonadota</taxon>
        <taxon>Alphaproteobacteria</taxon>
        <taxon>Hyphomicrobiales</taxon>
        <taxon>Rhizobiaceae</taxon>
        <taxon>Rhizobium/Agrobacterium group</taxon>
        <taxon>Rhizobium</taxon>
    </lineage>
</organism>
<evidence type="ECO:0000259" key="2">
    <source>
        <dbReference type="Pfam" id="PF08291"/>
    </source>
</evidence>
<dbReference type="Gene3D" id="3.30.1380.10">
    <property type="match status" value="1"/>
</dbReference>
<evidence type="ECO:0000313" key="3">
    <source>
        <dbReference type="EMBL" id="RDJ05057.1"/>
    </source>
</evidence>
<dbReference type="Proteomes" id="UP000254939">
    <property type="component" value="Unassembled WGS sequence"/>
</dbReference>
<accession>A0A370KHN8</accession>
<feature type="domain" description="Peptidase M15A C-terminal" evidence="2">
    <location>
        <begin position="112"/>
        <end position="199"/>
    </location>
</feature>
<dbReference type="EMBL" id="NAAC01000033">
    <property type="protein sequence ID" value="RDJ05057.1"/>
    <property type="molecule type" value="Genomic_DNA"/>
</dbReference>
<dbReference type="InterPro" id="IPR013230">
    <property type="entry name" value="Peptidase_M15A_C"/>
</dbReference>
<dbReference type="Pfam" id="PF08291">
    <property type="entry name" value="Peptidase_M15_3"/>
    <property type="match status" value="1"/>
</dbReference>
<protein>
    <recommendedName>
        <fullName evidence="2">Peptidase M15A C-terminal domain-containing protein</fullName>
    </recommendedName>
</protein>
<dbReference type="InterPro" id="IPR009045">
    <property type="entry name" value="Zn_M74/Hedgehog-like"/>
</dbReference>
<evidence type="ECO:0000256" key="1">
    <source>
        <dbReference type="SAM" id="MobiDB-lite"/>
    </source>
</evidence>
<proteinExistence type="predicted"/>
<name>A0A370KHN8_9HYPH</name>
<dbReference type="AlphaFoldDB" id="A0A370KHN8"/>
<feature type="region of interest" description="Disordered" evidence="1">
    <location>
        <begin position="1"/>
        <end position="22"/>
    </location>
</feature>
<gene>
    <name evidence="3" type="ORF">B5K06_26155</name>
</gene>